<gene>
    <name evidence="5" type="primary">rpmJ</name>
    <name evidence="5" type="ORF">MAGCAS_300</name>
</gene>
<keyword evidence="2 5" id="KW-0689">Ribosomal protein</keyword>
<reference evidence="5" key="1">
    <citation type="submission" date="2017-09" db="EMBL/GenBank/DDBJ databases">
        <authorList>
            <person name="Campbell M.A."/>
            <person name="Lukasik P."/>
            <person name="Simon C."/>
            <person name="McCutcheon J.P."/>
        </authorList>
    </citation>
    <scope>NUCLEOTIDE SEQUENCE [LARGE SCALE GENOMIC DNA]</scope>
    <source>
        <strain evidence="5">MAGCAS</strain>
    </source>
</reference>
<accession>A0ABX4MEM1</accession>
<proteinExistence type="inferred from homology"/>
<dbReference type="Proteomes" id="UP000229707">
    <property type="component" value="Unassembled WGS sequence"/>
</dbReference>
<dbReference type="PANTHER" id="PTHR47781">
    <property type="entry name" value="50S RIBOSOMAL PROTEIN L36 2"/>
    <property type="match status" value="1"/>
</dbReference>
<dbReference type="Pfam" id="PF00444">
    <property type="entry name" value="Ribosomal_L36"/>
    <property type="match status" value="1"/>
</dbReference>
<dbReference type="EMBL" id="NXGL01000109">
    <property type="protein sequence ID" value="PIM94801.1"/>
    <property type="molecule type" value="Genomic_DNA"/>
</dbReference>
<sequence>MKLKTSLRLLKKRNNCNLLVKRRGKMFVVNKKFPKFKARQR</sequence>
<comment type="caution">
    <text evidence="5">The sequence shown here is derived from an EMBL/GenBank/DDBJ whole genome shotgun (WGS) entry which is preliminary data.</text>
</comment>
<evidence type="ECO:0000256" key="1">
    <source>
        <dbReference type="ARBA" id="ARBA00007645"/>
    </source>
</evidence>
<evidence type="ECO:0000256" key="2">
    <source>
        <dbReference type="ARBA" id="ARBA00022980"/>
    </source>
</evidence>
<protein>
    <recommendedName>
        <fullName evidence="4">50S ribosomal protein L36</fullName>
    </recommendedName>
</protein>
<name>A0ABX4MEM1_9HYPH</name>
<evidence type="ECO:0000256" key="4">
    <source>
        <dbReference type="ARBA" id="ARBA00035487"/>
    </source>
</evidence>
<organism evidence="5 6">
    <name type="scientific">Candidatus Hodgkinia cicadicola</name>
    <dbReference type="NCBI Taxonomy" id="573658"/>
    <lineage>
        <taxon>Bacteria</taxon>
        <taxon>Pseudomonadati</taxon>
        <taxon>Pseudomonadota</taxon>
        <taxon>Alphaproteobacteria</taxon>
        <taxon>Hyphomicrobiales</taxon>
        <taxon>Candidatus Hodgkinia</taxon>
    </lineage>
</organism>
<dbReference type="PANTHER" id="PTHR47781:SF1">
    <property type="entry name" value="LARGE RIBOSOMAL SUBUNIT PROTEIN BL36B"/>
    <property type="match status" value="1"/>
</dbReference>
<evidence type="ECO:0000256" key="3">
    <source>
        <dbReference type="ARBA" id="ARBA00023274"/>
    </source>
</evidence>
<dbReference type="InterPro" id="IPR000473">
    <property type="entry name" value="Ribosomal_bL36"/>
</dbReference>
<dbReference type="InterPro" id="IPR047621">
    <property type="entry name" value="Ribosomal_L36_bact"/>
</dbReference>
<keyword evidence="3" id="KW-0687">Ribonucleoprotein</keyword>
<dbReference type="GO" id="GO:0005840">
    <property type="term" value="C:ribosome"/>
    <property type="evidence" value="ECO:0007669"/>
    <property type="project" value="UniProtKB-KW"/>
</dbReference>
<evidence type="ECO:0000313" key="6">
    <source>
        <dbReference type="Proteomes" id="UP000229707"/>
    </source>
</evidence>
<dbReference type="InterPro" id="IPR035977">
    <property type="entry name" value="Ribosomal_bL36_sp"/>
</dbReference>
<comment type="similarity">
    <text evidence="1">Belongs to the bacterial ribosomal protein bL36 family.</text>
</comment>
<dbReference type="SUPFAM" id="SSF57840">
    <property type="entry name" value="Ribosomal protein L36"/>
    <property type="match status" value="1"/>
</dbReference>
<evidence type="ECO:0000313" key="5">
    <source>
        <dbReference type="EMBL" id="PIM94801.1"/>
    </source>
</evidence>
<keyword evidence="6" id="KW-1185">Reference proteome</keyword>